<dbReference type="SUPFAM" id="SSF52374">
    <property type="entry name" value="Nucleotidylyl transferase"/>
    <property type="match status" value="1"/>
</dbReference>
<evidence type="ECO:0000256" key="1">
    <source>
        <dbReference type="ARBA" id="ARBA00022679"/>
    </source>
</evidence>
<evidence type="ECO:0000259" key="3">
    <source>
        <dbReference type="Pfam" id="PF01467"/>
    </source>
</evidence>
<sequence length="340" mass="39324">MGKKKSYTFSTAVFIGRFQPFHKGHLHSVCFALEHAAKLIIVIGGHRLAPSVRGPWSSEQRIDMILSCLTPAQKKRVRFVTVRDRLYSEDLWVSNVIGEVSKIAGDSSIALVGHEKDASSYYLRSFPNWVFLETGNYKGINSTDFRNSFFLTSVDRVDYSNIFFKVANALKKYRKTSDFKELQKKYKYVESAIRFPKKTFTPDIVCNSLLLTSRYILLVKNQDTLSKNLYSLPECELDKHDNAENCSLKNLAQNTKFDILSVNLKKYIKKSHTFQYAERFPVKSQQAVVIFYKLDFDVLPKVSSNKKMSSVEWVLLDDLFLIEDKFYADHFQIIQYFLGL</sequence>
<dbReference type="InterPro" id="IPR004821">
    <property type="entry name" value="Cyt_trans-like"/>
</dbReference>
<keyword evidence="1" id="KW-0808">Transferase</keyword>
<keyword evidence="5" id="KW-1185">Reference proteome</keyword>
<evidence type="ECO:0000313" key="4">
    <source>
        <dbReference type="EMBL" id="RDB35599.1"/>
    </source>
</evidence>
<name>A0A369KLS9_9BACT</name>
<gene>
    <name evidence="4" type="ORF">DCC88_09295</name>
</gene>
<keyword evidence="2" id="KW-0548">Nucleotidyltransferase</keyword>
<comment type="caution">
    <text evidence="4">The sequence shown here is derived from an EMBL/GenBank/DDBJ whole genome shotgun (WGS) entry which is preliminary data.</text>
</comment>
<dbReference type="Gene3D" id="3.40.50.620">
    <property type="entry name" value="HUPs"/>
    <property type="match status" value="1"/>
</dbReference>
<reference evidence="4" key="1">
    <citation type="submission" date="2018-04" db="EMBL/GenBank/DDBJ databases">
        <title>Draft genome sequence of the Candidatus Spirobacillus cienkowskii, a pathogen of freshwater Daphnia species, reconstructed from hemolymph metagenomic reads.</title>
        <authorList>
            <person name="Bresciani L."/>
            <person name="Lemos L.N."/>
            <person name="Wale N."/>
            <person name="Lin J.Y."/>
            <person name="Fernandes G.R."/>
            <person name="Duffy M.A."/>
            <person name="Rodrigues J.M."/>
        </authorList>
    </citation>
    <scope>NUCLEOTIDE SEQUENCE [LARGE SCALE GENOMIC DNA]</scope>
    <source>
        <strain evidence="4">Binning01</strain>
    </source>
</reference>
<dbReference type="PANTHER" id="PTHR21342:SF0">
    <property type="entry name" value="BIFUNCTIONAL NMN ADENYLYLTRANSFERASE_NUDIX HYDROLASE"/>
    <property type="match status" value="1"/>
</dbReference>
<protein>
    <recommendedName>
        <fullName evidence="3">Cytidyltransferase-like domain-containing protein</fullName>
    </recommendedName>
</protein>
<dbReference type="Proteomes" id="UP000253934">
    <property type="component" value="Unassembled WGS sequence"/>
</dbReference>
<proteinExistence type="predicted"/>
<dbReference type="Pfam" id="PF01467">
    <property type="entry name" value="CTP_transf_like"/>
    <property type="match status" value="1"/>
</dbReference>
<dbReference type="NCBIfam" id="TIGR00125">
    <property type="entry name" value="cyt_tran_rel"/>
    <property type="match status" value="1"/>
</dbReference>
<dbReference type="PANTHER" id="PTHR21342">
    <property type="entry name" value="PHOSPHOPANTETHEINE ADENYLYLTRANSFERASE"/>
    <property type="match status" value="1"/>
</dbReference>
<dbReference type="InterPro" id="IPR014729">
    <property type="entry name" value="Rossmann-like_a/b/a_fold"/>
</dbReference>
<dbReference type="EMBL" id="QOVW01000080">
    <property type="protein sequence ID" value="RDB35599.1"/>
    <property type="molecule type" value="Genomic_DNA"/>
</dbReference>
<feature type="domain" description="Cytidyltransferase-like" evidence="3">
    <location>
        <begin position="13"/>
        <end position="146"/>
    </location>
</feature>
<organism evidence="4 5">
    <name type="scientific">Spirobacillus cienkowskii</name>
    <dbReference type="NCBI Taxonomy" id="495820"/>
    <lineage>
        <taxon>Bacteria</taxon>
        <taxon>Pseudomonadati</taxon>
        <taxon>Bdellovibrionota</taxon>
        <taxon>Oligoflexia</taxon>
        <taxon>Silvanigrellales</taxon>
        <taxon>Spirobacillus</taxon>
    </lineage>
</organism>
<accession>A0A369KLS9</accession>
<dbReference type="Gene3D" id="3.90.79.10">
    <property type="entry name" value="Nucleoside Triphosphate Pyrophosphohydrolase"/>
    <property type="match status" value="1"/>
</dbReference>
<dbReference type="GO" id="GO:0016779">
    <property type="term" value="F:nucleotidyltransferase activity"/>
    <property type="evidence" value="ECO:0007669"/>
    <property type="project" value="UniProtKB-KW"/>
</dbReference>
<evidence type="ECO:0000313" key="5">
    <source>
        <dbReference type="Proteomes" id="UP000253934"/>
    </source>
</evidence>
<evidence type="ECO:0000256" key="2">
    <source>
        <dbReference type="ARBA" id="ARBA00022695"/>
    </source>
</evidence>
<dbReference type="AlphaFoldDB" id="A0A369KLS9"/>